<organism evidence="2 3">
    <name type="scientific">Rhizobium herbae</name>
    <dbReference type="NCBI Taxonomy" id="508661"/>
    <lineage>
        <taxon>Bacteria</taxon>
        <taxon>Pseudomonadati</taxon>
        <taxon>Pseudomonadota</taxon>
        <taxon>Alphaproteobacteria</taxon>
        <taxon>Hyphomicrobiales</taxon>
        <taxon>Rhizobiaceae</taxon>
        <taxon>Rhizobium/Agrobacterium group</taxon>
        <taxon>Rhizobium</taxon>
    </lineage>
</organism>
<name>A0ABS4ENU8_9HYPH</name>
<dbReference type="Proteomes" id="UP000823786">
    <property type="component" value="Unassembled WGS sequence"/>
</dbReference>
<dbReference type="EMBL" id="JAGGJV010000005">
    <property type="protein sequence ID" value="MBP1859491.1"/>
    <property type="molecule type" value="Genomic_DNA"/>
</dbReference>
<comment type="caution">
    <text evidence="2">The sequence shown here is derived from an EMBL/GenBank/DDBJ whole genome shotgun (WGS) entry which is preliminary data.</text>
</comment>
<keyword evidence="3" id="KW-1185">Reference proteome</keyword>
<dbReference type="RefSeq" id="WP_209853541.1">
    <property type="nucleotide sequence ID" value="NZ_JAGGJV010000005.1"/>
</dbReference>
<evidence type="ECO:0000313" key="3">
    <source>
        <dbReference type="Proteomes" id="UP000823786"/>
    </source>
</evidence>
<evidence type="ECO:0000313" key="2">
    <source>
        <dbReference type="EMBL" id="MBP1859491.1"/>
    </source>
</evidence>
<feature type="signal peptide" evidence="1">
    <location>
        <begin position="1"/>
        <end position="21"/>
    </location>
</feature>
<accession>A0ABS4ENU8</accession>
<gene>
    <name evidence="2" type="ORF">J2Z75_003008</name>
</gene>
<feature type="chain" id="PRO_5046464521" evidence="1">
    <location>
        <begin position="22"/>
        <end position="46"/>
    </location>
</feature>
<protein>
    <submittedName>
        <fullName evidence="2">Uncharacterized protein</fullName>
    </submittedName>
</protein>
<evidence type="ECO:0000256" key="1">
    <source>
        <dbReference type="SAM" id="SignalP"/>
    </source>
</evidence>
<sequence length="46" mass="5276">MTILSMITLSALVLICLSHMAASRAQKQDRKQRSFVPVRVRYSGRR</sequence>
<keyword evidence="1" id="KW-0732">Signal</keyword>
<proteinExistence type="predicted"/>
<reference evidence="2 3" key="1">
    <citation type="submission" date="2021-03" db="EMBL/GenBank/DDBJ databases">
        <title>Genomic Encyclopedia of Type Strains, Phase IV (KMG-IV): sequencing the most valuable type-strain genomes for metagenomic binning, comparative biology and taxonomic classification.</title>
        <authorList>
            <person name="Goeker M."/>
        </authorList>
    </citation>
    <scope>NUCLEOTIDE SEQUENCE [LARGE SCALE GENOMIC DNA]</scope>
    <source>
        <strain evidence="2 3">DSM 26427</strain>
    </source>
</reference>